<keyword evidence="4 5" id="KW-0560">Oxidoreductase</keyword>
<dbReference type="InterPro" id="IPR000415">
    <property type="entry name" value="Nitroreductase-like"/>
</dbReference>
<evidence type="ECO:0000256" key="5">
    <source>
        <dbReference type="HAMAP-Rule" id="MF_01204"/>
    </source>
</evidence>
<dbReference type="PANTHER" id="PTHR43543">
    <property type="entry name" value="MALONIC SEMIALDEHYDE REDUCTASE RUTE-RELATED"/>
    <property type="match status" value="1"/>
</dbReference>
<organism evidence="7 8">
    <name type="scientific">Mycolicibacterium aurum</name>
    <name type="common">Mycobacterium aurum</name>
    <dbReference type="NCBI Taxonomy" id="1791"/>
    <lineage>
        <taxon>Bacteria</taxon>
        <taxon>Bacillati</taxon>
        <taxon>Actinomycetota</taxon>
        <taxon>Actinomycetes</taxon>
        <taxon>Mycobacteriales</taxon>
        <taxon>Mycobacteriaceae</taxon>
        <taxon>Mycolicibacterium</taxon>
    </lineage>
</organism>
<evidence type="ECO:0000256" key="2">
    <source>
        <dbReference type="ARBA" id="ARBA00022643"/>
    </source>
</evidence>
<sequence>MKPALSQGSLDQIFREARTYSGWKDTPVGEIVLRELYELLKWGPTSANSSPARFVWIRSQEAKAKLADLALDKNRERILQAPLTVIIGNDLDFASALPKLMPHNAAAMQQAFARPGMTEATARRNGTLQGGYLIIAARALGLDCGPMSGFDNAAVDREFFAGTRIESNFICSIGYGDPASLFPRNQRLTFDEASRFA</sequence>
<evidence type="ECO:0000256" key="1">
    <source>
        <dbReference type="ARBA" id="ARBA00022630"/>
    </source>
</evidence>
<proteinExistence type="inferred from homology"/>
<dbReference type="Pfam" id="PF00881">
    <property type="entry name" value="Nitroreductase"/>
    <property type="match status" value="1"/>
</dbReference>
<dbReference type="CDD" id="cd02148">
    <property type="entry name" value="RutE-like"/>
    <property type="match status" value="1"/>
</dbReference>
<keyword evidence="1 5" id="KW-0285">Flavoprotein</keyword>
<dbReference type="SUPFAM" id="SSF55469">
    <property type="entry name" value="FMN-dependent nitroreductase-like"/>
    <property type="match status" value="1"/>
</dbReference>
<dbReference type="InterPro" id="IPR050461">
    <property type="entry name" value="Nitroreductase_HadB/RutE"/>
</dbReference>
<dbReference type="Gene3D" id="3.40.109.10">
    <property type="entry name" value="NADH Oxidase"/>
    <property type="match status" value="1"/>
</dbReference>
<dbReference type="OrthoDB" id="9798230at2"/>
<evidence type="ECO:0000259" key="6">
    <source>
        <dbReference type="Pfam" id="PF00881"/>
    </source>
</evidence>
<dbReference type="GO" id="GO:0016491">
    <property type="term" value="F:oxidoreductase activity"/>
    <property type="evidence" value="ECO:0007669"/>
    <property type="project" value="UniProtKB-UniRule"/>
</dbReference>
<dbReference type="EC" id="1.-.-.-" evidence="5"/>
<dbReference type="InterPro" id="IPR023936">
    <property type="entry name" value="RutE-like"/>
</dbReference>
<dbReference type="STRING" id="1791.GCA_001049355_00522"/>
<name>A0A448IJG0_MYCAU</name>
<dbReference type="PANTHER" id="PTHR43543:SF1">
    <property type="entry name" value="MALONIC SEMIALDEHYDE REDUCTASE RUTE-RELATED"/>
    <property type="match status" value="1"/>
</dbReference>
<dbReference type="RefSeq" id="WP_048630427.1">
    <property type="nucleotide sequence ID" value="NZ_CVQQ01000001.1"/>
</dbReference>
<comment type="similarity">
    <text evidence="5">Belongs to the nitroreductase family. HadB/RutE subfamily.</text>
</comment>
<keyword evidence="8" id="KW-1185">Reference proteome</keyword>
<dbReference type="KEGG" id="mauu:NCTC10437_01569"/>
<protein>
    <recommendedName>
        <fullName evidence="5">Putative NADH dehydrogenase/NAD(P)H nitroreductase NCTC10437_01569</fullName>
        <ecNumber evidence="5">1.-.-.-</ecNumber>
    </recommendedName>
</protein>
<evidence type="ECO:0000313" key="8">
    <source>
        <dbReference type="Proteomes" id="UP000279306"/>
    </source>
</evidence>
<dbReference type="InterPro" id="IPR029479">
    <property type="entry name" value="Nitroreductase"/>
</dbReference>
<dbReference type="EMBL" id="LR134356">
    <property type="protein sequence ID" value="VEG52653.1"/>
    <property type="molecule type" value="Genomic_DNA"/>
</dbReference>
<comment type="cofactor">
    <cofactor evidence="5">
        <name>FMN</name>
        <dbReference type="ChEBI" id="CHEBI:58210"/>
    </cofactor>
</comment>
<dbReference type="HAMAP" id="MF_01204">
    <property type="entry name" value="Oxidoreductase_RutE_HadB"/>
    <property type="match status" value="1"/>
</dbReference>
<accession>A0A448IJG0</accession>
<feature type="domain" description="Nitroreductase" evidence="6">
    <location>
        <begin position="18"/>
        <end position="159"/>
    </location>
</feature>
<reference evidence="7 8" key="1">
    <citation type="submission" date="2018-12" db="EMBL/GenBank/DDBJ databases">
        <authorList>
            <consortium name="Pathogen Informatics"/>
        </authorList>
    </citation>
    <scope>NUCLEOTIDE SEQUENCE [LARGE SCALE GENOMIC DNA]</scope>
    <source>
        <strain evidence="7 8">NCTC10437</strain>
    </source>
</reference>
<gene>
    <name evidence="7" type="primary">rutE</name>
    <name evidence="7" type="ORF">NCTC10437_01569</name>
</gene>
<evidence type="ECO:0000256" key="4">
    <source>
        <dbReference type="ARBA" id="ARBA00023002"/>
    </source>
</evidence>
<evidence type="ECO:0000313" key="7">
    <source>
        <dbReference type="EMBL" id="VEG52653.1"/>
    </source>
</evidence>
<evidence type="ECO:0000256" key="3">
    <source>
        <dbReference type="ARBA" id="ARBA00022857"/>
    </source>
</evidence>
<keyword evidence="3 5" id="KW-0521">NADP</keyword>
<keyword evidence="2 5" id="KW-0288">FMN</keyword>
<dbReference type="Proteomes" id="UP000279306">
    <property type="component" value="Chromosome"/>
</dbReference>
<dbReference type="NCBIfam" id="NF003768">
    <property type="entry name" value="PRK05365.1"/>
    <property type="match status" value="1"/>
</dbReference>
<dbReference type="AlphaFoldDB" id="A0A448IJG0"/>
<keyword evidence="5" id="KW-0520">NAD</keyword>